<dbReference type="Proteomes" id="UP000054321">
    <property type="component" value="Unassembled WGS sequence"/>
</dbReference>
<dbReference type="InterPro" id="IPR056632">
    <property type="entry name" value="DUF7730"/>
</dbReference>
<proteinExistence type="predicted"/>
<gene>
    <name evidence="3" type="ORF">OIDMADRAFT_142952</name>
</gene>
<feature type="region of interest" description="Disordered" evidence="1">
    <location>
        <begin position="1"/>
        <end position="37"/>
    </location>
</feature>
<dbReference type="Pfam" id="PF24864">
    <property type="entry name" value="DUF7730"/>
    <property type="match status" value="1"/>
</dbReference>
<dbReference type="InParanoid" id="A0A0C3HQF1"/>
<organism evidence="3 4">
    <name type="scientific">Oidiodendron maius (strain Zn)</name>
    <dbReference type="NCBI Taxonomy" id="913774"/>
    <lineage>
        <taxon>Eukaryota</taxon>
        <taxon>Fungi</taxon>
        <taxon>Dikarya</taxon>
        <taxon>Ascomycota</taxon>
        <taxon>Pezizomycotina</taxon>
        <taxon>Leotiomycetes</taxon>
        <taxon>Leotiomycetes incertae sedis</taxon>
        <taxon>Myxotrichaceae</taxon>
        <taxon>Oidiodendron</taxon>
    </lineage>
</organism>
<evidence type="ECO:0000259" key="2">
    <source>
        <dbReference type="Pfam" id="PF24864"/>
    </source>
</evidence>
<reference evidence="3 4" key="1">
    <citation type="submission" date="2014-04" db="EMBL/GenBank/DDBJ databases">
        <authorList>
            <consortium name="DOE Joint Genome Institute"/>
            <person name="Kuo A."/>
            <person name="Martino E."/>
            <person name="Perotto S."/>
            <person name="Kohler A."/>
            <person name="Nagy L.G."/>
            <person name="Floudas D."/>
            <person name="Copeland A."/>
            <person name="Barry K.W."/>
            <person name="Cichocki N."/>
            <person name="Veneault-Fourrey C."/>
            <person name="LaButti K."/>
            <person name="Lindquist E.A."/>
            <person name="Lipzen A."/>
            <person name="Lundell T."/>
            <person name="Morin E."/>
            <person name="Murat C."/>
            <person name="Sun H."/>
            <person name="Tunlid A."/>
            <person name="Henrissat B."/>
            <person name="Grigoriev I.V."/>
            <person name="Hibbett D.S."/>
            <person name="Martin F."/>
            <person name="Nordberg H.P."/>
            <person name="Cantor M.N."/>
            <person name="Hua S.X."/>
        </authorList>
    </citation>
    <scope>NUCLEOTIDE SEQUENCE [LARGE SCALE GENOMIC DNA]</scope>
    <source>
        <strain evidence="3 4">Zn</strain>
    </source>
</reference>
<dbReference type="PANTHER" id="PTHR38790:SF9">
    <property type="entry name" value="F-BOX DOMAIN-CONTAINING PROTEIN"/>
    <property type="match status" value="1"/>
</dbReference>
<protein>
    <recommendedName>
        <fullName evidence="2">DUF7730 domain-containing protein</fullName>
    </recommendedName>
</protein>
<evidence type="ECO:0000313" key="4">
    <source>
        <dbReference type="Proteomes" id="UP000054321"/>
    </source>
</evidence>
<dbReference type="AlphaFoldDB" id="A0A0C3HQF1"/>
<dbReference type="STRING" id="913774.A0A0C3HQF1"/>
<evidence type="ECO:0000256" key="1">
    <source>
        <dbReference type="SAM" id="MobiDB-lite"/>
    </source>
</evidence>
<dbReference type="OrthoDB" id="4757095at2759"/>
<dbReference type="PANTHER" id="PTHR38790">
    <property type="entry name" value="2EXR DOMAIN-CONTAINING PROTEIN-RELATED"/>
    <property type="match status" value="1"/>
</dbReference>
<evidence type="ECO:0000313" key="3">
    <source>
        <dbReference type="EMBL" id="KIN05245.1"/>
    </source>
</evidence>
<name>A0A0C3HQF1_OIDMZ</name>
<feature type="domain" description="DUF7730" evidence="2">
    <location>
        <begin position="46"/>
        <end position="175"/>
    </location>
</feature>
<accession>A0A0C3HQF1</accession>
<dbReference type="HOGENOM" id="CLU_1337867_0_0_1"/>
<sequence length="205" mass="23111">MYNGPPRTARRRSPPDARIDLSGERNPLTRPPSPRLEAEFATDSPQACLLLDVLPLEVRQLIWEEVLRGHYFHLDLPSNVLTGEICVSKSPNTCFYGSGGCRLRLPEKITQLEKNLLLPILLSCKQIYSEAIRFLYSANTFITSTPAVIEYLPILLLPQRIDDIRSLTFYWNISLTPGGILEQEAREADPRFIGRPGLANAKPEP</sequence>
<dbReference type="EMBL" id="KN832872">
    <property type="protein sequence ID" value="KIN05245.1"/>
    <property type="molecule type" value="Genomic_DNA"/>
</dbReference>
<keyword evidence="4" id="KW-1185">Reference proteome</keyword>
<feature type="compositionally biased region" description="Basic and acidic residues" evidence="1">
    <location>
        <begin position="13"/>
        <end position="23"/>
    </location>
</feature>
<reference evidence="4" key="2">
    <citation type="submission" date="2015-01" db="EMBL/GenBank/DDBJ databases">
        <title>Evolutionary Origins and Diversification of the Mycorrhizal Mutualists.</title>
        <authorList>
            <consortium name="DOE Joint Genome Institute"/>
            <consortium name="Mycorrhizal Genomics Consortium"/>
            <person name="Kohler A."/>
            <person name="Kuo A."/>
            <person name="Nagy L.G."/>
            <person name="Floudas D."/>
            <person name="Copeland A."/>
            <person name="Barry K.W."/>
            <person name="Cichocki N."/>
            <person name="Veneault-Fourrey C."/>
            <person name="LaButti K."/>
            <person name="Lindquist E.A."/>
            <person name="Lipzen A."/>
            <person name="Lundell T."/>
            <person name="Morin E."/>
            <person name="Murat C."/>
            <person name="Riley R."/>
            <person name="Ohm R."/>
            <person name="Sun H."/>
            <person name="Tunlid A."/>
            <person name="Henrissat B."/>
            <person name="Grigoriev I.V."/>
            <person name="Hibbett D.S."/>
            <person name="Martin F."/>
        </authorList>
    </citation>
    <scope>NUCLEOTIDE SEQUENCE [LARGE SCALE GENOMIC DNA]</scope>
    <source>
        <strain evidence="4">Zn</strain>
    </source>
</reference>